<dbReference type="EMBL" id="FMYF01000004">
    <property type="protein sequence ID" value="SDB84135.1"/>
    <property type="molecule type" value="Genomic_DNA"/>
</dbReference>
<evidence type="ECO:0000313" key="2">
    <source>
        <dbReference type="EMBL" id="SDB84135.1"/>
    </source>
</evidence>
<protein>
    <submittedName>
        <fullName evidence="2">Uncharacterized protein</fullName>
    </submittedName>
</protein>
<sequence length="40" mass="4643">MGDELRGTGRARLRRYDRTGDERYSTDAPRDDVDPGGFRR</sequence>
<dbReference type="Proteomes" id="UP000199086">
    <property type="component" value="Unassembled WGS sequence"/>
</dbReference>
<evidence type="ECO:0000313" key="3">
    <source>
        <dbReference type="Proteomes" id="UP000199086"/>
    </source>
</evidence>
<proteinExistence type="predicted"/>
<evidence type="ECO:0000256" key="1">
    <source>
        <dbReference type="SAM" id="MobiDB-lite"/>
    </source>
</evidence>
<accession>A0A1G6GQW9</accession>
<name>A0A1G6GQW9_9ACTN</name>
<dbReference type="AlphaFoldDB" id="A0A1G6GQW9"/>
<feature type="region of interest" description="Disordered" evidence="1">
    <location>
        <begin position="1"/>
        <end position="40"/>
    </location>
</feature>
<gene>
    <name evidence="2" type="ORF">GA0111570_104251</name>
</gene>
<reference evidence="2 3" key="1">
    <citation type="submission" date="2016-06" db="EMBL/GenBank/DDBJ databases">
        <authorList>
            <person name="Olsen C.W."/>
            <person name="Carey S."/>
            <person name="Hinshaw L."/>
            <person name="Karasin A.I."/>
        </authorList>
    </citation>
    <scope>NUCLEOTIDE SEQUENCE [LARGE SCALE GENOMIC DNA]</scope>
    <source>
        <strain evidence="2 3">LZ-22</strain>
    </source>
</reference>
<keyword evidence="3" id="KW-1185">Reference proteome</keyword>
<feature type="compositionally biased region" description="Basic and acidic residues" evidence="1">
    <location>
        <begin position="14"/>
        <end position="33"/>
    </location>
</feature>
<organism evidence="2 3">
    <name type="scientific">Raineyella antarctica</name>
    <dbReference type="NCBI Taxonomy" id="1577474"/>
    <lineage>
        <taxon>Bacteria</taxon>
        <taxon>Bacillati</taxon>
        <taxon>Actinomycetota</taxon>
        <taxon>Actinomycetes</taxon>
        <taxon>Propionibacteriales</taxon>
        <taxon>Propionibacteriaceae</taxon>
        <taxon>Raineyella</taxon>
    </lineage>
</organism>
<dbReference type="RefSeq" id="WP_281245196.1">
    <property type="nucleotide sequence ID" value="NZ_FMYF01000004.1"/>
</dbReference>